<proteinExistence type="predicted"/>
<dbReference type="AlphaFoldDB" id="A0A9P6THK3"/>
<gene>
    <name evidence="1" type="ORF">CROQUDRAFT_627538</name>
</gene>
<organism evidence="1 2">
    <name type="scientific">Cronartium quercuum f. sp. fusiforme G11</name>
    <dbReference type="NCBI Taxonomy" id="708437"/>
    <lineage>
        <taxon>Eukaryota</taxon>
        <taxon>Fungi</taxon>
        <taxon>Dikarya</taxon>
        <taxon>Basidiomycota</taxon>
        <taxon>Pucciniomycotina</taxon>
        <taxon>Pucciniomycetes</taxon>
        <taxon>Pucciniales</taxon>
        <taxon>Coleosporiaceae</taxon>
        <taxon>Cronartium</taxon>
    </lineage>
</organism>
<keyword evidence="2" id="KW-1185">Reference proteome</keyword>
<protein>
    <submittedName>
        <fullName evidence="1">Uncharacterized protein</fullName>
    </submittedName>
</protein>
<dbReference type="Proteomes" id="UP000886653">
    <property type="component" value="Unassembled WGS sequence"/>
</dbReference>
<name>A0A9P6THK3_9BASI</name>
<accession>A0A9P6THK3</accession>
<reference evidence="1" key="1">
    <citation type="submission" date="2013-11" db="EMBL/GenBank/DDBJ databases">
        <title>Genome sequence of the fusiform rust pathogen reveals effectors for host alternation and coevolution with pine.</title>
        <authorList>
            <consortium name="DOE Joint Genome Institute"/>
            <person name="Smith K."/>
            <person name="Pendleton A."/>
            <person name="Kubisiak T."/>
            <person name="Anderson C."/>
            <person name="Salamov A."/>
            <person name="Aerts A."/>
            <person name="Riley R."/>
            <person name="Clum A."/>
            <person name="Lindquist E."/>
            <person name="Ence D."/>
            <person name="Campbell M."/>
            <person name="Kronenberg Z."/>
            <person name="Feau N."/>
            <person name="Dhillon B."/>
            <person name="Hamelin R."/>
            <person name="Burleigh J."/>
            <person name="Smith J."/>
            <person name="Yandell M."/>
            <person name="Nelson C."/>
            <person name="Grigoriev I."/>
            <person name="Davis J."/>
        </authorList>
    </citation>
    <scope>NUCLEOTIDE SEQUENCE</scope>
    <source>
        <strain evidence="1">G11</strain>
    </source>
</reference>
<evidence type="ECO:0000313" key="2">
    <source>
        <dbReference type="Proteomes" id="UP000886653"/>
    </source>
</evidence>
<evidence type="ECO:0000313" key="1">
    <source>
        <dbReference type="EMBL" id="KAG0150863.1"/>
    </source>
</evidence>
<sequence length="82" mass="9531">MTMEQLTNRLSYLEMPFNPSFFDEIRHSNSINPADTVPFRRALVHALNMQVADTCHVLEAKEDVSYWSTSETEAEDEEEYSD</sequence>
<dbReference type="EMBL" id="MU167216">
    <property type="protein sequence ID" value="KAG0150863.1"/>
    <property type="molecule type" value="Genomic_DNA"/>
</dbReference>
<comment type="caution">
    <text evidence="1">The sequence shown here is derived from an EMBL/GenBank/DDBJ whole genome shotgun (WGS) entry which is preliminary data.</text>
</comment>